<keyword evidence="2" id="KW-1185">Reference proteome</keyword>
<protein>
    <submittedName>
        <fullName evidence="1">Uncharacterized protein</fullName>
    </submittedName>
</protein>
<sequence>MFPGLKEKEIERHHPALKVRRALRATGFSLSVEQYLWETRLIHRNLKDMEQDILRRRGRSILHELNDEELHRLTRHISYRLTTAGVTGPGSLNPVVGCNKDNKDM</sequence>
<gene>
    <name evidence="1" type="ORF">GCM10007416_08780</name>
</gene>
<dbReference type="Proteomes" id="UP000617979">
    <property type="component" value="Unassembled WGS sequence"/>
</dbReference>
<comment type="caution">
    <text evidence="1">The sequence shown here is derived from an EMBL/GenBank/DDBJ whole genome shotgun (WGS) entry which is preliminary data.</text>
</comment>
<accession>A0ABQ1G7I0</accession>
<proteinExistence type="predicted"/>
<dbReference type="EMBL" id="BMEX01000002">
    <property type="protein sequence ID" value="GGA38072.1"/>
    <property type="molecule type" value="Genomic_DNA"/>
</dbReference>
<evidence type="ECO:0000313" key="1">
    <source>
        <dbReference type="EMBL" id="GGA38072.1"/>
    </source>
</evidence>
<reference evidence="2" key="1">
    <citation type="journal article" date="2019" name="Int. J. Syst. Evol. Microbiol.">
        <title>The Global Catalogue of Microorganisms (GCM) 10K type strain sequencing project: providing services to taxonomists for standard genome sequencing and annotation.</title>
        <authorList>
            <consortium name="The Broad Institute Genomics Platform"/>
            <consortium name="The Broad Institute Genome Sequencing Center for Infectious Disease"/>
            <person name="Wu L."/>
            <person name="Ma J."/>
        </authorList>
    </citation>
    <scope>NUCLEOTIDE SEQUENCE [LARGE SCALE GENOMIC DNA]</scope>
    <source>
        <strain evidence="2">CGMCC 1.12404</strain>
    </source>
</reference>
<evidence type="ECO:0000313" key="2">
    <source>
        <dbReference type="Proteomes" id="UP000617979"/>
    </source>
</evidence>
<dbReference type="RefSeq" id="WP_188430244.1">
    <property type="nucleotide sequence ID" value="NZ_BMEX01000002.1"/>
</dbReference>
<organism evidence="1 2">
    <name type="scientific">Kroppenstedtia guangzhouensis</name>
    <dbReference type="NCBI Taxonomy" id="1274356"/>
    <lineage>
        <taxon>Bacteria</taxon>
        <taxon>Bacillati</taxon>
        <taxon>Bacillota</taxon>
        <taxon>Bacilli</taxon>
        <taxon>Bacillales</taxon>
        <taxon>Thermoactinomycetaceae</taxon>
        <taxon>Kroppenstedtia</taxon>
    </lineage>
</organism>
<name>A0ABQ1G7I0_9BACL</name>